<evidence type="ECO:0000256" key="2">
    <source>
        <dbReference type="PROSITE-ProRule" id="PRU00124"/>
    </source>
</evidence>
<dbReference type="EMBL" id="CAJOAZ010001844">
    <property type="protein sequence ID" value="CAF3864278.1"/>
    <property type="molecule type" value="Genomic_DNA"/>
</dbReference>
<reference evidence="4" key="1">
    <citation type="submission" date="2021-02" db="EMBL/GenBank/DDBJ databases">
        <authorList>
            <person name="Nowell W R."/>
        </authorList>
    </citation>
    <scope>NUCLEOTIDE SEQUENCE</scope>
</reference>
<dbReference type="Gene3D" id="4.10.400.10">
    <property type="entry name" value="Low-density Lipoprotein Receptor"/>
    <property type="match status" value="1"/>
</dbReference>
<dbReference type="SUPFAM" id="SSF57424">
    <property type="entry name" value="LDL receptor-like module"/>
    <property type="match status" value="2"/>
</dbReference>
<proteinExistence type="predicted"/>
<dbReference type="InterPro" id="IPR036055">
    <property type="entry name" value="LDL_receptor-like_sf"/>
</dbReference>
<dbReference type="EMBL" id="CAJNON010001204">
    <property type="protein sequence ID" value="CAF1439785.1"/>
    <property type="molecule type" value="Genomic_DNA"/>
</dbReference>
<dbReference type="OrthoDB" id="10061826at2759"/>
<dbReference type="Proteomes" id="UP000663845">
    <property type="component" value="Unassembled WGS sequence"/>
</dbReference>
<dbReference type="Proteomes" id="UP000663844">
    <property type="component" value="Unassembled WGS sequence"/>
</dbReference>
<name>A0A815LNK8_9BILA</name>
<organism evidence="4 9">
    <name type="scientific">Adineta steineri</name>
    <dbReference type="NCBI Taxonomy" id="433720"/>
    <lineage>
        <taxon>Eukaryota</taxon>
        <taxon>Metazoa</taxon>
        <taxon>Spiralia</taxon>
        <taxon>Gnathifera</taxon>
        <taxon>Rotifera</taxon>
        <taxon>Eurotatoria</taxon>
        <taxon>Bdelloidea</taxon>
        <taxon>Adinetida</taxon>
        <taxon>Adinetidae</taxon>
        <taxon>Adineta</taxon>
    </lineage>
</organism>
<keyword evidence="1" id="KW-1015">Disulfide bond</keyword>
<gene>
    <name evidence="3" type="ORF">IZO911_LOCUS38515</name>
    <name evidence="4" type="ORF">JYZ213_LOCUS38041</name>
    <name evidence="8" type="ORF">KXQ929_LOCUS27274</name>
    <name evidence="7" type="ORF">OKA104_LOCUS24069</name>
    <name evidence="6" type="ORF">OXD698_LOCUS21993</name>
    <name evidence="5" type="ORF">VCS650_LOCUS38812</name>
</gene>
<dbReference type="Proteomes" id="UP000663891">
    <property type="component" value="Unassembled WGS sequence"/>
</dbReference>
<dbReference type="EMBL" id="CAJNOE010001069">
    <property type="protein sequence ID" value="CAF1382823.1"/>
    <property type="molecule type" value="Genomic_DNA"/>
</dbReference>
<dbReference type="Proteomes" id="UP000663881">
    <property type="component" value="Unassembled WGS sequence"/>
</dbReference>
<evidence type="ECO:0000313" key="5">
    <source>
        <dbReference type="EMBL" id="CAF1439785.1"/>
    </source>
</evidence>
<evidence type="ECO:0000256" key="1">
    <source>
        <dbReference type="ARBA" id="ARBA00023157"/>
    </source>
</evidence>
<evidence type="ECO:0000313" key="4">
    <source>
        <dbReference type="EMBL" id="CAF1405614.1"/>
    </source>
</evidence>
<dbReference type="AlphaFoldDB" id="A0A815LNK8"/>
<evidence type="ECO:0000313" key="6">
    <source>
        <dbReference type="EMBL" id="CAF3864278.1"/>
    </source>
</evidence>
<evidence type="ECO:0000313" key="3">
    <source>
        <dbReference type="EMBL" id="CAF1382823.1"/>
    </source>
</evidence>
<comment type="caution">
    <text evidence="4">The sequence shown here is derived from an EMBL/GenBank/DDBJ whole genome shotgun (WGS) entry which is preliminary data.</text>
</comment>
<comment type="caution">
    <text evidence="2">Lacks conserved residue(s) required for the propagation of feature annotation.</text>
</comment>
<dbReference type="EMBL" id="CAJNOG010001074">
    <property type="protein sequence ID" value="CAF1405614.1"/>
    <property type="molecule type" value="Genomic_DNA"/>
</dbReference>
<dbReference type="InterPro" id="IPR002172">
    <property type="entry name" value="LDrepeatLR_classA_rpt"/>
</dbReference>
<evidence type="ECO:0000313" key="9">
    <source>
        <dbReference type="Proteomes" id="UP000663845"/>
    </source>
</evidence>
<protein>
    <submittedName>
        <fullName evidence="4">Uncharacterized protein</fullName>
    </submittedName>
</protein>
<dbReference type="Pfam" id="PF00057">
    <property type="entry name" value="Ldl_recept_a"/>
    <property type="match status" value="1"/>
</dbReference>
<dbReference type="EMBL" id="CAJOBB010002563">
    <property type="protein sequence ID" value="CAF3979816.1"/>
    <property type="molecule type" value="Genomic_DNA"/>
</dbReference>
<evidence type="ECO:0000313" key="7">
    <source>
        <dbReference type="EMBL" id="CAF3898788.1"/>
    </source>
</evidence>
<dbReference type="Proteomes" id="UP000663860">
    <property type="component" value="Unassembled WGS sequence"/>
</dbReference>
<dbReference type="PROSITE" id="PS50068">
    <property type="entry name" value="LDLRA_2"/>
    <property type="match status" value="1"/>
</dbReference>
<dbReference type="SMART" id="SM00192">
    <property type="entry name" value="LDLa"/>
    <property type="match status" value="2"/>
</dbReference>
<dbReference type="Proteomes" id="UP000663868">
    <property type="component" value="Unassembled WGS sequence"/>
</dbReference>
<sequence>MYLYFRSTYIRSCYISKSCSTIGTTKTCSFPSLFHCSQSLKCISKHRLSDGSNDCYYGEDESFSACQINDSKRFICSSEPNKCLSIVALENRKTDCLDGEDELTYDERNAFQGLIPFGFICNCYYDFLSMKNLVALEKTVHSMNMNVTMNI</sequence>
<accession>A0A815LNK8</accession>
<dbReference type="EMBL" id="CAJOAY010001889">
    <property type="protein sequence ID" value="CAF3898788.1"/>
    <property type="molecule type" value="Genomic_DNA"/>
</dbReference>
<evidence type="ECO:0000313" key="8">
    <source>
        <dbReference type="EMBL" id="CAF3979816.1"/>
    </source>
</evidence>